<dbReference type="GO" id="GO:0043565">
    <property type="term" value="F:sequence-specific DNA binding"/>
    <property type="evidence" value="ECO:0007669"/>
    <property type="project" value="TreeGrafter"/>
</dbReference>
<dbReference type="AlphaFoldDB" id="A0A4C1YWW2"/>
<comment type="caution">
    <text evidence="3">The sequence shown here is derived from an EMBL/GenBank/DDBJ whole genome shotgun (WGS) entry which is preliminary data.</text>
</comment>
<feature type="domain" description="PiggyBac transposable element-derived protein" evidence="2">
    <location>
        <begin position="1"/>
        <end position="271"/>
    </location>
</feature>
<dbReference type="InterPro" id="IPR004875">
    <property type="entry name" value="DDE_SF_endonuclease_dom"/>
</dbReference>
<reference evidence="3 4" key="1">
    <citation type="journal article" date="2019" name="Commun. Biol.">
        <title>The bagworm genome reveals a unique fibroin gene that provides high tensile strength.</title>
        <authorList>
            <person name="Kono N."/>
            <person name="Nakamura H."/>
            <person name="Ohtoshi R."/>
            <person name="Tomita M."/>
            <person name="Numata K."/>
            <person name="Arakawa K."/>
        </authorList>
    </citation>
    <scope>NUCLEOTIDE SEQUENCE [LARGE SCALE GENOMIC DNA]</scope>
</reference>
<feature type="domain" description="DDE-1" evidence="1">
    <location>
        <begin position="345"/>
        <end position="500"/>
    </location>
</feature>
<evidence type="ECO:0000313" key="4">
    <source>
        <dbReference type="Proteomes" id="UP000299102"/>
    </source>
</evidence>
<dbReference type="OrthoDB" id="10057240at2759"/>
<dbReference type="STRING" id="151549.A0A4C1YWW2"/>
<name>A0A4C1YWW2_EUMVA</name>
<accession>A0A4C1YWW2</accession>
<dbReference type="Pfam" id="PF03184">
    <property type="entry name" value="DDE_1"/>
    <property type="match status" value="1"/>
</dbReference>
<dbReference type="InterPro" id="IPR029526">
    <property type="entry name" value="PGBD"/>
</dbReference>
<dbReference type="EMBL" id="BGZK01001479">
    <property type="protein sequence ID" value="GBP80746.1"/>
    <property type="molecule type" value="Genomic_DNA"/>
</dbReference>
<evidence type="ECO:0000313" key="3">
    <source>
        <dbReference type="EMBL" id="GBP80746.1"/>
    </source>
</evidence>
<evidence type="ECO:0000259" key="2">
    <source>
        <dbReference type="Pfam" id="PF13843"/>
    </source>
</evidence>
<gene>
    <name evidence="3" type="primary">PGBD3</name>
    <name evidence="3" type="ORF">EVAR_89323_1</name>
</gene>
<organism evidence="3 4">
    <name type="scientific">Eumeta variegata</name>
    <name type="common">Bagworm moth</name>
    <name type="synonym">Eumeta japonica</name>
    <dbReference type="NCBI Taxonomy" id="151549"/>
    <lineage>
        <taxon>Eukaryota</taxon>
        <taxon>Metazoa</taxon>
        <taxon>Ecdysozoa</taxon>
        <taxon>Arthropoda</taxon>
        <taxon>Hexapoda</taxon>
        <taxon>Insecta</taxon>
        <taxon>Pterygota</taxon>
        <taxon>Neoptera</taxon>
        <taxon>Endopterygota</taxon>
        <taxon>Lepidoptera</taxon>
        <taxon>Glossata</taxon>
        <taxon>Ditrysia</taxon>
        <taxon>Tineoidea</taxon>
        <taxon>Psychidae</taxon>
        <taxon>Oiketicinae</taxon>
        <taxon>Eumeta</taxon>
    </lineage>
</organism>
<dbReference type="Pfam" id="PF13843">
    <property type="entry name" value="DDE_Tnp_1_7"/>
    <property type="match status" value="1"/>
</dbReference>
<dbReference type="PANTHER" id="PTHR47055">
    <property type="entry name" value="DDE_TNP_1_7 DOMAIN-CONTAINING PROTEIN"/>
    <property type="match status" value="1"/>
</dbReference>
<sequence length="622" mass="72086">MTRDRFDFIFRHLHVNDNLDLQDKYTKVRPLVTLLNKKFLEFSPLEEHYSVDEAMIPYYGRHGCKQHIKGKPIRYGFKAWVGATRLGYVLWMEPYQGATTMCNPIYKELGLGASVVLTFCDVLISRGFDLPYHVVFDNFFTGTPLLEEITKKGLRCTGTVRENRTSSCPLITSKLLKKKERGAVDYRTTHDNTFIIAKWHDNNIFSIASNAVGINPKQSAKRFSQSEKRNIVIEEPHMVSIYNKYMGGVDRSDENISHYRIGIRGTQLENQEISYIKRIGAQYDKNRPVKICLTTTWKKHLILKNKRNLPTNVYIKEDFPKEVLEIRKQEHPRKKKERVFRIAFNPRALKNQNKDNLPVFWRANKKAWVTSAIFCDWFRNCFVFEVETYLKKQNLDFKALLVLDNAPGHPRELETMHPNIKVTFLPPNTTALLQPMDQGIIQAFKLYYIRRTFKIILDNMECNPDMNVMECWKKFDIAKCIVNIKESLEELKLHTLKSCWKKLWPALTAENDEECVHPQILTANIAEIANGIGRDGFEQIESSDIQELLESQNEDLTETDLEEMLNSQPIEEEASTSTGKVTFNLINLSEDPDVYLHTAPFFLNHVTPPPGPSHPHVVTNTP</sequence>
<protein>
    <submittedName>
        <fullName evidence="3">PiggyBac transposable element-derived protein 3</fullName>
    </submittedName>
</protein>
<proteinExistence type="predicted"/>
<keyword evidence="4" id="KW-1185">Reference proteome</keyword>
<dbReference type="Proteomes" id="UP000299102">
    <property type="component" value="Unassembled WGS sequence"/>
</dbReference>
<dbReference type="PANTHER" id="PTHR47055:SF3">
    <property type="entry name" value="PHORBOL-ESTER_DAG-TYPE DOMAIN-CONTAINING PROTEIN"/>
    <property type="match status" value="1"/>
</dbReference>
<dbReference type="InterPro" id="IPR052638">
    <property type="entry name" value="PiggyBac_TE-derived"/>
</dbReference>
<evidence type="ECO:0000259" key="1">
    <source>
        <dbReference type="Pfam" id="PF03184"/>
    </source>
</evidence>